<evidence type="ECO:0000256" key="1">
    <source>
        <dbReference type="ARBA" id="ARBA00022741"/>
    </source>
</evidence>
<evidence type="ECO:0000313" key="4">
    <source>
        <dbReference type="EMBL" id="GAA2384212.1"/>
    </source>
</evidence>
<sequence>MTAGLTLAGLTIGYRGRRPVTIASDLTAEAQVGRLTTLIGPNGAGKSTLLRTVCGLERPLSGSALLADGTDVTRMRPARLARRIATVGTQIVDPGRLTAREVVELGRTPYLGATGRLGAHDRLRVDWALEAVRAAALADRPFHDLSDGEAQRVLAARALAQDPELLVLDEPTSHLDAPSRVEFLDLLSTLAREQRLTVLVSSHELELAMRLSDAIWLLAPGGVMHTGTPLDVASSGAVSAAFDRGRLRFDPDRFVFEVKDGSSQRPAVEPPPAG</sequence>
<evidence type="ECO:0000256" key="2">
    <source>
        <dbReference type="ARBA" id="ARBA00022840"/>
    </source>
</evidence>
<dbReference type="Proteomes" id="UP001501170">
    <property type="component" value="Unassembled WGS sequence"/>
</dbReference>
<name>A0ABP5UMY6_9ACTN</name>
<protein>
    <recommendedName>
        <fullName evidence="3">ABC transporter domain-containing protein</fullName>
    </recommendedName>
</protein>
<dbReference type="CDD" id="cd03214">
    <property type="entry name" value="ABC_Iron-Siderophores_B12_Hemin"/>
    <property type="match status" value="1"/>
</dbReference>
<keyword evidence="5" id="KW-1185">Reference proteome</keyword>
<dbReference type="Pfam" id="PF00005">
    <property type="entry name" value="ABC_tran"/>
    <property type="match status" value="1"/>
</dbReference>
<dbReference type="SUPFAM" id="SSF52540">
    <property type="entry name" value="P-loop containing nucleoside triphosphate hydrolases"/>
    <property type="match status" value="1"/>
</dbReference>
<proteinExistence type="predicted"/>
<dbReference type="PROSITE" id="PS50893">
    <property type="entry name" value="ABC_TRANSPORTER_2"/>
    <property type="match status" value="1"/>
</dbReference>
<organism evidence="4 5">
    <name type="scientific">Gordonia cholesterolivorans</name>
    <dbReference type="NCBI Taxonomy" id="559625"/>
    <lineage>
        <taxon>Bacteria</taxon>
        <taxon>Bacillati</taxon>
        <taxon>Actinomycetota</taxon>
        <taxon>Actinomycetes</taxon>
        <taxon>Mycobacteriales</taxon>
        <taxon>Gordoniaceae</taxon>
        <taxon>Gordonia</taxon>
    </lineage>
</organism>
<keyword evidence="2" id="KW-0067">ATP-binding</keyword>
<dbReference type="EMBL" id="BAAARB010000013">
    <property type="protein sequence ID" value="GAA2384212.1"/>
    <property type="molecule type" value="Genomic_DNA"/>
</dbReference>
<dbReference type="RefSeq" id="WP_222110939.1">
    <property type="nucleotide sequence ID" value="NZ_BAAARB010000013.1"/>
</dbReference>
<dbReference type="Gene3D" id="3.40.50.300">
    <property type="entry name" value="P-loop containing nucleotide triphosphate hydrolases"/>
    <property type="match status" value="1"/>
</dbReference>
<evidence type="ECO:0000259" key="3">
    <source>
        <dbReference type="PROSITE" id="PS50893"/>
    </source>
</evidence>
<keyword evidence="1" id="KW-0547">Nucleotide-binding</keyword>
<feature type="domain" description="ABC transporter" evidence="3">
    <location>
        <begin position="5"/>
        <end position="245"/>
    </location>
</feature>
<dbReference type="PANTHER" id="PTHR42794:SF2">
    <property type="entry name" value="ABC TRANSPORTER ATP-BINDING PROTEIN"/>
    <property type="match status" value="1"/>
</dbReference>
<dbReference type="InterPro" id="IPR003593">
    <property type="entry name" value="AAA+_ATPase"/>
</dbReference>
<comment type="caution">
    <text evidence="4">The sequence shown here is derived from an EMBL/GenBank/DDBJ whole genome shotgun (WGS) entry which is preliminary data.</text>
</comment>
<reference evidence="5" key="1">
    <citation type="journal article" date="2019" name="Int. J. Syst. Evol. Microbiol.">
        <title>The Global Catalogue of Microorganisms (GCM) 10K type strain sequencing project: providing services to taxonomists for standard genome sequencing and annotation.</title>
        <authorList>
            <consortium name="The Broad Institute Genomics Platform"/>
            <consortium name="The Broad Institute Genome Sequencing Center for Infectious Disease"/>
            <person name="Wu L."/>
            <person name="Ma J."/>
        </authorList>
    </citation>
    <scope>NUCLEOTIDE SEQUENCE [LARGE SCALE GENOMIC DNA]</scope>
    <source>
        <strain evidence="5">JCM 16227</strain>
    </source>
</reference>
<dbReference type="PANTHER" id="PTHR42794">
    <property type="entry name" value="HEMIN IMPORT ATP-BINDING PROTEIN HMUV"/>
    <property type="match status" value="1"/>
</dbReference>
<gene>
    <name evidence="4" type="ORF">GCM10009855_25570</name>
</gene>
<dbReference type="SMART" id="SM00382">
    <property type="entry name" value="AAA"/>
    <property type="match status" value="1"/>
</dbReference>
<dbReference type="InterPro" id="IPR003439">
    <property type="entry name" value="ABC_transporter-like_ATP-bd"/>
</dbReference>
<evidence type="ECO:0000313" key="5">
    <source>
        <dbReference type="Proteomes" id="UP001501170"/>
    </source>
</evidence>
<dbReference type="InterPro" id="IPR027417">
    <property type="entry name" value="P-loop_NTPase"/>
</dbReference>
<accession>A0ABP5UMY6</accession>